<protein>
    <submittedName>
        <fullName evidence="2">Uncharacterized protein</fullName>
    </submittedName>
</protein>
<feature type="region of interest" description="Disordered" evidence="1">
    <location>
        <begin position="270"/>
        <end position="320"/>
    </location>
</feature>
<evidence type="ECO:0000256" key="1">
    <source>
        <dbReference type="SAM" id="MobiDB-lite"/>
    </source>
</evidence>
<reference evidence="2" key="1">
    <citation type="submission" date="2023-06" db="EMBL/GenBank/DDBJ databases">
        <title>Genome-scale phylogeny and comparative genomics of the fungal order Sordariales.</title>
        <authorList>
            <consortium name="Lawrence Berkeley National Laboratory"/>
            <person name="Hensen N."/>
            <person name="Bonometti L."/>
            <person name="Westerberg I."/>
            <person name="Brannstrom I.O."/>
            <person name="Guillou S."/>
            <person name="Cros-Aarteil S."/>
            <person name="Calhoun S."/>
            <person name="Haridas S."/>
            <person name="Kuo A."/>
            <person name="Mondo S."/>
            <person name="Pangilinan J."/>
            <person name="Riley R."/>
            <person name="Labutti K."/>
            <person name="Andreopoulos B."/>
            <person name="Lipzen A."/>
            <person name="Chen C."/>
            <person name="Yanf M."/>
            <person name="Daum C."/>
            <person name="Ng V."/>
            <person name="Clum A."/>
            <person name="Steindorff A."/>
            <person name="Ohm R."/>
            <person name="Martin F."/>
            <person name="Silar P."/>
            <person name="Natvig D."/>
            <person name="Lalanne C."/>
            <person name="Gautier V."/>
            <person name="Ament-Velasquez S.L."/>
            <person name="Kruys A."/>
            <person name="Hutchinson M.I."/>
            <person name="Powell A.J."/>
            <person name="Barry K."/>
            <person name="Miller A.N."/>
            <person name="Grigoriev I.V."/>
            <person name="Debuchy R."/>
            <person name="Gladieux P."/>
            <person name="Thoren M.H."/>
            <person name="Johannesson H."/>
        </authorList>
    </citation>
    <scope>NUCLEOTIDE SEQUENCE</scope>
    <source>
        <strain evidence="2">CBS 606.72</strain>
    </source>
</reference>
<dbReference type="AlphaFoldDB" id="A0AA40CBY7"/>
<organism evidence="2 3">
    <name type="scientific">Immersiella caudata</name>
    <dbReference type="NCBI Taxonomy" id="314043"/>
    <lineage>
        <taxon>Eukaryota</taxon>
        <taxon>Fungi</taxon>
        <taxon>Dikarya</taxon>
        <taxon>Ascomycota</taxon>
        <taxon>Pezizomycotina</taxon>
        <taxon>Sordariomycetes</taxon>
        <taxon>Sordariomycetidae</taxon>
        <taxon>Sordariales</taxon>
        <taxon>Lasiosphaeriaceae</taxon>
        <taxon>Immersiella</taxon>
    </lineage>
</organism>
<evidence type="ECO:0000313" key="2">
    <source>
        <dbReference type="EMBL" id="KAK0632767.1"/>
    </source>
</evidence>
<name>A0AA40CBY7_9PEZI</name>
<gene>
    <name evidence="2" type="ORF">B0T14DRAFT_491061</name>
</gene>
<dbReference type="EMBL" id="JAULSU010000001">
    <property type="protein sequence ID" value="KAK0632767.1"/>
    <property type="molecule type" value="Genomic_DNA"/>
</dbReference>
<evidence type="ECO:0000313" key="3">
    <source>
        <dbReference type="Proteomes" id="UP001175000"/>
    </source>
</evidence>
<sequence>MFLPRTRGQQNLFAHNTSLQTPALTTLCFQANTTRNMFPTRSRPVTALTARPAALAFAGNHASHSRGLSQLTMGFEDIAKWKAEKRKRASPNYHAENKTVFDIRIDTPSHKSSAWNISYEVEPSTPVQKPVPTLPTSAPRHSPARTAGQTRKFTSQATAGAIKRILPAQAPAQECNLPHHPIFGGERTSAQITDVPDLAVLSRLDAKTRSAAPQLPPIVLLDQVITKRPEDRGLFQVLRGLLPFSSRSSGGGNTTPTAQEATFGLLRFSSASHGGKEKTDEGRELPRVPRQESNIDTQAEEDKLAEIKRELPMFLGGGPS</sequence>
<proteinExistence type="predicted"/>
<feature type="compositionally biased region" description="Basic and acidic residues" evidence="1">
    <location>
        <begin position="274"/>
        <end position="290"/>
    </location>
</feature>
<keyword evidence="3" id="KW-1185">Reference proteome</keyword>
<comment type="caution">
    <text evidence="2">The sequence shown here is derived from an EMBL/GenBank/DDBJ whole genome shotgun (WGS) entry which is preliminary data.</text>
</comment>
<dbReference type="Proteomes" id="UP001175000">
    <property type="component" value="Unassembled WGS sequence"/>
</dbReference>
<accession>A0AA40CBY7</accession>
<feature type="region of interest" description="Disordered" evidence="1">
    <location>
        <begin position="124"/>
        <end position="153"/>
    </location>
</feature>
<feature type="compositionally biased region" description="Basic and acidic residues" evidence="1">
    <location>
        <begin position="300"/>
        <end position="311"/>
    </location>
</feature>